<organism evidence="1 2">
    <name type="scientific">Candidatus Neomicrothrix subdominans</name>
    <dbReference type="NCBI Taxonomy" id="2954438"/>
    <lineage>
        <taxon>Bacteria</taxon>
        <taxon>Bacillati</taxon>
        <taxon>Actinomycetota</taxon>
        <taxon>Acidimicrobiia</taxon>
        <taxon>Acidimicrobiales</taxon>
        <taxon>Microthrixaceae</taxon>
        <taxon>Candidatus Neomicrothrix</taxon>
    </lineage>
</organism>
<evidence type="ECO:0000313" key="2">
    <source>
        <dbReference type="Proteomes" id="UP000727993"/>
    </source>
</evidence>
<dbReference type="Pfam" id="PF06224">
    <property type="entry name" value="AlkZ-like"/>
    <property type="match status" value="1"/>
</dbReference>
<gene>
    <name evidence="1" type="ORF">IPN02_10340</name>
</gene>
<comment type="caution">
    <text evidence="1">The sequence shown here is derived from an EMBL/GenBank/DDBJ whole genome shotgun (WGS) entry which is preliminary data.</text>
</comment>
<protein>
    <submittedName>
        <fullName evidence="1">AlkZ family DNA glycosylase</fullName>
    </submittedName>
</protein>
<dbReference type="PANTHER" id="PTHR38479">
    <property type="entry name" value="LMO0824 PROTEIN"/>
    <property type="match status" value="1"/>
</dbReference>
<reference evidence="1 2" key="1">
    <citation type="submission" date="2020-10" db="EMBL/GenBank/DDBJ databases">
        <title>Connecting structure to function with the recovery of over 1000 high-quality activated sludge metagenome-assembled genomes encoding full-length rRNA genes using long-read sequencing.</title>
        <authorList>
            <person name="Singleton C.M."/>
            <person name="Petriglieri F."/>
            <person name="Kristensen J.M."/>
            <person name="Kirkegaard R.H."/>
            <person name="Michaelsen T.Y."/>
            <person name="Andersen M.H."/>
            <person name="Karst S.M."/>
            <person name="Dueholm M.S."/>
            <person name="Nielsen P.H."/>
            <person name="Albertsen M."/>
        </authorList>
    </citation>
    <scope>NUCLEOTIDE SEQUENCE [LARGE SCALE GENOMIC DNA]</scope>
    <source>
        <strain evidence="1">Lyne_18-Q3-R50-59_MAXAC.006</strain>
    </source>
</reference>
<dbReference type="AlphaFoldDB" id="A0A936TD46"/>
<proteinExistence type="predicted"/>
<dbReference type="PANTHER" id="PTHR38479:SF2">
    <property type="entry name" value="WINGED HELIX DNA-BINDING DOMAIN-CONTAINING PROTEIN"/>
    <property type="match status" value="1"/>
</dbReference>
<sequence length="383" mass="41396">MSQRAPSQLSPTEVLRLRLAAQLLDAIRPRSPGEVVTWFGAMQAQDLNSGHWSFGARCDGLTDDDIHAATENREILRTWPMRGTVHFVPPADARWMLEVTGARALRGAARRREFLGLSETTVDRAADVLGSALAGGRRLTRAECIAALVDGGVPEAADHGYHFLWYISQIGVTCIGPQVGKEQTFVLLDEWVPKPRQLDRDEALAELAVRFVRSHGPVTRHDLARWTGLTMTDAKAGLAAASDVLTEVDCATSDGPTAMWVTDDALEAALDVDGRPGLDDPEPVVLLPGFDEYMLGYGDRSAMLDPAFNQRICPGNNGMFKPTIVGGGTVLGTWKRTVKTSTVDIDLDPFAPLPSAVRGGIDAAAERYGQFHGRDARVSLSTG</sequence>
<dbReference type="Proteomes" id="UP000727993">
    <property type="component" value="Unassembled WGS sequence"/>
</dbReference>
<accession>A0A936TD46</accession>
<dbReference type="InterPro" id="IPR009351">
    <property type="entry name" value="AlkZ-like"/>
</dbReference>
<name>A0A936TD46_9ACTN</name>
<evidence type="ECO:0000313" key="1">
    <source>
        <dbReference type="EMBL" id="MBK9297206.1"/>
    </source>
</evidence>
<dbReference type="EMBL" id="JADJZA010000007">
    <property type="protein sequence ID" value="MBK9297206.1"/>
    <property type="molecule type" value="Genomic_DNA"/>
</dbReference>